<sequence>MSADMKTRLQPGQVCKRLRRRAWEVEVACRLHEMLAMHVHAGTCSGERRMGNVAVAFAYYNYHQASPAIDRTA</sequence>
<dbReference type="EMBL" id="JACVVK020000531">
    <property type="protein sequence ID" value="KAK7467914.1"/>
    <property type="molecule type" value="Genomic_DNA"/>
</dbReference>
<gene>
    <name evidence="1" type="ORF">BaRGS_00036839</name>
</gene>
<proteinExistence type="predicted"/>
<protein>
    <submittedName>
        <fullName evidence="1">Uncharacterized protein</fullName>
    </submittedName>
</protein>
<dbReference type="AlphaFoldDB" id="A0ABD0JAS6"/>
<accession>A0ABD0JAS6</accession>
<organism evidence="1 2">
    <name type="scientific">Batillaria attramentaria</name>
    <dbReference type="NCBI Taxonomy" id="370345"/>
    <lineage>
        <taxon>Eukaryota</taxon>
        <taxon>Metazoa</taxon>
        <taxon>Spiralia</taxon>
        <taxon>Lophotrochozoa</taxon>
        <taxon>Mollusca</taxon>
        <taxon>Gastropoda</taxon>
        <taxon>Caenogastropoda</taxon>
        <taxon>Sorbeoconcha</taxon>
        <taxon>Cerithioidea</taxon>
        <taxon>Batillariidae</taxon>
        <taxon>Batillaria</taxon>
    </lineage>
</organism>
<evidence type="ECO:0000313" key="2">
    <source>
        <dbReference type="Proteomes" id="UP001519460"/>
    </source>
</evidence>
<dbReference type="Proteomes" id="UP001519460">
    <property type="component" value="Unassembled WGS sequence"/>
</dbReference>
<keyword evidence="2" id="KW-1185">Reference proteome</keyword>
<evidence type="ECO:0000313" key="1">
    <source>
        <dbReference type="EMBL" id="KAK7467914.1"/>
    </source>
</evidence>
<reference evidence="1 2" key="1">
    <citation type="journal article" date="2023" name="Sci. Data">
        <title>Genome assembly of the Korean intertidal mud-creeper Batillaria attramentaria.</title>
        <authorList>
            <person name="Patra A.K."/>
            <person name="Ho P.T."/>
            <person name="Jun S."/>
            <person name="Lee S.J."/>
            <person name="Kim Y."/>
            <person name="Won Y.J."/>
        </authorList>
    </citation>
    <scope>NUCLEOTIDE SEQUENCE [LARGE SCALE GENOMIC DNA]</scope>
    <source>
        <strain evidence="1">Wonlab-2016</strain>
    </source>
</reference>
<comment type="caution">
    <text evidence="1">The sequence shown here is derived from an EMBL/GenBank/DDBJ whole genome shotgun (WGS) entry which is preliminary data.</text>
</comment>
<name>A0ABD0JAS6_9CAEN</name>